<gene>
    <name evidence="1" type="ORF">SAMN03080598_00338</name>
</gene>
<proteinExistence type="predicted"/>
<keyword evidence="2" id="KW-1185">Reference proteome</keyword>
<reference evidence="2" key="1">
    <citation type="submission" date="2016-10" db="EMBL/GenBank/DDBJ databases">
        <authorList>
            <person name="Varghese N."/>
            <person name="Submissions S."/>
        </authorList>
    </citation>
    <scope>NUCLEOTIDE SEQUENCE [LARGE SCALE GENOMIC DNA]</scope>
    <source>
        <strain evidence="2">DSM 17298</strain>
    </source>
</reference>
<evidence type="ECO:0000313" key="1">
    <source>
        <dbReference type="EMBL" id="SEF46968.1"/>
    </source>
</evidence>
<accession>A0A1H5SAF2</accession>
<name>A0A1H5SAF2_9BACT</name>
<protein>
    <submittedName>
        <fullName evidence="1">Uncharacterized protein</fullName>
    </submittedName>
</protein>
<dbReference type="EMBL" id="FNVR01000001">
    <property type="protein sequence ID" value="SEF46968.1"/>
    <property type="molecule type" value="Genomic_DNA"/>
</dbReference>
<evidence type="ECO:0000313" key="2">
    <source>
        <dbReference type="Proteomes" id="UP000236736"/>
    </source>
</evidence>
<dbReference type="AlphaFoldDB" id="A0A1H5SAF2"/>
<organism evidence="1 2">
    <name type="scientific">Algoriphagus boritolerans DSM 17298 = JCM 18970</name>
    <dbReference type="NCBI Taxonomy" id="1120964"/>
    <lineage>
        <taxon>Bacteria</taxon>
        <taxon>Pseudomonadati</taxon>
        <taxon>Bacteroidota</taxon>
        <taxon>Cytophagia</taxon>
        <taxon>Cytophagales</taxon>
        <taxon>Cyclobacteriaceae</taxon>
        <taxon>Algoriphagus</taxon>
    </lineage>
</organism>
<dbReference type="Proteomes" id="UP000236736">
    <property type="component" value="Unassembled WGS sequence"/>
</dbReference>
<sequence>MSRQGSSTSHYRRKVSFAAILDDFSWCWSLRGQVFGEKGKHFRLNSLGDSVEVIALITFVDVVDLIGVQDLVQGFGGIADAPVL</sequence>